<dbReference type="SUPFAM" id="SSF46955">
    <property type="entry name" value="Putative DNA-binding domain"/>
    <property type="match status" value="1"/>
</dbReference>
<reference evidence="2 3" key="1">
    <citation type="journal article" date="2015" name="Nature">
        <title>rRNA introns, odd ribosomes, and small enigmatic genomes across a large radiation of phyla.</title>
        <authorList>
            <person name="Brown C.T."/>
            <person name="Hug L.A."/>
            <person name="Thomas B.C."/>
            <person name="Sharon I."/>
            <person name="Castelle C.J."/>
            <person name="Singh A."/>
            <person name="Wilkins M.J."/>
            <person name="Williams K.H."/>
            <person name="Banfield J.F."/>
        </authorList>
    </citation>
    <scope>NUCLEOTIDE SEQUENCE [LARGE SCALE GENOMIC DNA]</scope>
</reference>
<name>A0A0G0PF76_9BACT</name>
<comment type="caution">
    <text evidence="2">The sequence shown here is derived from an EMBL/GenBank/DDBJ whole genome shotgun (WGS) entry which is preliminary data.</text>
</comment>
<feature type="domain" description="HTH merR-type" evidence="1">
    <location>
        <begin position="11"/>
        <end position="47"/>
    </location>
</feature>
<protein>
    <recommendedName>
        <fullName evidence="1">HTH merR-type domain-containing protein</fullName>
    </recommendedName>
</protein>
<dbReference type="InterPro" id="IPR009061">
    <property type="entry name" value="DNA-bd_dom_put_sf"/>
</dbReference>
<dbReference type="GO" id="GO:0003677">
    <property type="term" value="F:DNA binding"/>
    <property type="evidence" value="ECO:0007669"/>
    <property type="project" value="InterPro"/>
</dbReference>
<dbReference type="GO" id="GO:0006355">
    <property type="term" value="P:regulation of DNA-templated transcription"/>
    <property type="evidence" value="ECO:0007669"/>
    <property type="project" value="InterPro"/>
</dbReference>
<accession>A0A0G0PF76</accession>
<evidence type="ECO:0000313" key="2">
    <source>
        <dbReference type="EMBL" id="KKR23831.1"/>
    </source>
</evidence>
<evidence type="ECO:0000313" key="3">
    <source>
        <dbReference type="Proteomes" id="UP000034764"/>
    </source>
</evidence>
<dbReference type="Gene3D" id="1.10.1660.10">
    <property type="match status" value="1"/>
</dbReference>
<dbReference type="Pfam" id="PF00376">
    <property type="entry name" value="MerR"/>
    <property type="match status" value="1"/>
</dbReference>
<gene>
    <name evidence="2" type="ORF">UT53_C0006G0001</name>
</gene>
<dbReference type="AlphaFoldDB" id="A0A0G0PF76"/>
<proteinExistence type="predicted"/>
<dbReference type="Proteomes" id="UP000034764">
    <property type="component" value="Unassembled WGS sequence"/>
</dbReference>
<evidence type="ECO:0000259" key="1">
    <source>
        <dbReference type="Pfam" id="PF00376"/>
    </source>
</evidence>
<organism evidence="2 3">
    <name type="scientific">Candidatus Yanofskybacteria bacterium GW2011_GWD2_39_48</name>
    <dbReference type="NCBI Taxonomy" id="1619031"/>
    <lineage>
        <taxon>Bacteria</taxon>
        <taxon>Candidatus Yanofskyibacteriota</taxon>
    </lineage>
</organism>
<dbReference type="EMBL" id="LBXD01000006">
    <property type="protein sequence ID" value="KKR23831.1"/>
    <property type="molecule type" value="Genomic_DNA"/>
</dbReference>
<sequence>MNMNNNVSTYTINQTAKLLNVSKKTLMRWDESGKFSARRDSNNFRRYDKKVVDDHVVWFAIRRKHKEHLRKLMPIRAEVDKFIRTTPITDISPPRVFDYKEMKKAYDALHDWEQSEEKIVEEYALLPKGFMHLVSPES</sequence>
<dbReference type="InterPro" id="IPR000551">
    <property type="entry name" value="MerR-type_HTH_dom"/>
</dbReference>